<keyword evidence="2" id="KW-1185">Reference proteome</keyword>
<organism evidence="1 2">
    <name type="scientific">Periplaneta americana</name>
    <name type="common">American cockroach</name>
    <name type="synonym">Blatta americana</name>
    <dbReference type="NCBI Taxonomy" id="6978"/>
    <lineage>
        <taxon>Eukaryota</taxon>
        <taxon>Metazoa</taxon>
        <taxon>Ecdysozoa</taxon>
        <taxon>Arthropoda</taxon>
        <taxon>Hexapoda</taxon>
        <taxon>Insecta</taxon>
        <taxon>Pterygota</taxon>
        <taxon>Neoptera</taxon>
        <taxon>Polyneoptera</taxon>
        <taxon>Dictyoptera</taxon>
        <taxon>Blattodea</taxon>
        <taxon>Blattoidea</taxon>
        <taxon>Blattidae</taxon>
        <taxon>Blattinae</taxon>
        <taxon>Periplaneta</taxon>
    </lineage>
</organism>
<dbReference type="Proteomes" id="UP001148838">
    <property type="component" value="Unassembled WGS sequence"/>
</dbReference>
<proteinExistence type="predicted"/>
<protein>
    <submittedName>
        <fullName evidence="1">Uncharacterized protein</fullName>
    </submittedName>
</protein>
<accession>A0ABQ8TVS9</accession>
<name>A0ABQ8TVS9_PERAM</name>
<dbReference type="EMBL" id="JAJSOF020000003">
    <property type="protein sequence ID" value="KAJ4449735.1"/>
    <property type="molecule type" value="Genomic_DNA"/>
</dbReference>
<reference evidence="1 2" key="1">
    <citation type="journal article" date="2022" name="Allergy">
        <title>Genome assembly and annotation of Periplaneta americana reveal a comprehensive cockroach allergen profile.</title>
        <authorList>
            <person name="Wang L."/>
            <person name="Xiong Q."/>
            <person name="Saelim N."/>
            <person name="Wang L."/>
            <person name="Nong W."/>
            <person name="Wan A.T."/>
            <person name="Shi M."/>
            <person name="Liu X."/>
            <person name="Cao Q."/>
            <person name="Hui J.H.L."/>
            <person name="Sookrung N."/>
            <person name="Leung T.F."/>
            <person name="Tungtrongchitr A."/>
            <person name="Tsui S.K.W."/>
        </authorList>
    </citation>
    <scope>NUCLEOTIDE SEQUENCE [LARGE SCALE GENOMIC DNA]</scope>
    <source>
        <strain evidence="1">PWHHKU_190912</strain>
    </source>
</reference>
<comment type="caution">
    <text evidence="1">The sequence shown here is derived from an EMBL/GenBank/DDBJ whole genome shotgun (WGS) entry which is preliminary data.</text>
</comment>
<evidence type="ECO:0000313" key="2">
    <source>
        <dbReference type="Proteomes" id="UP001148838"/>
    </source>
</evidence>
<gene>
    <name evidence="1" type="ORF">ANN_01139</name>
</gene>
<evidence type="ECO:0000313" key="1">
    <source>
        <dbReference type="EMBL" id="KAJ4449735.1"/>
    </source>
</evidence>
<sequence length="293" mass="33872">MFDLVQLAIVARAGKYMVKEHSYMVKIMVTATSKPFHVTIMKETDFLDFKAVADSLLNITNIHITQAKWIKITKDRLDIVQVKRILNDLEAWSDIWLSVPIFKAMLKYAWYASKLINEREVFVNVKDICFAAEVRKNVCDCGQPSFMCCAWSRKFELGTMYNVFGNSNVRLLLPSTSFLRFLLNQSASDGKLNPRKLMPRRSLNLQFCAPTLRTWLIDVAIIEKRRSLNSSETIQTAPQPQTVHYNKKNMMEVITQFVKNNLKRELGIILTEDWAWKNLCKNGSKKSHRAIAK</sequence>